<dbReference type="RefSeq" id="WP_009530976.1">
    <property type="nucleotide sequence ID" value="NZ_ALNK01000021.1"/>
</dbReference>
<keyword evidence="3" id="KW-1185">Reference proteome</keyword>
<organism evidence="2 3">
    <name type="scientific">Peptoanaerobacter stomatis</name>
    <dbReference type="NCBI Taxonomy" id="796937"/>
    <lineage>
        <taxon>Bacteria</taxon>
        <taxon>Bacillati</taxon>
        <taxon>Bacillota</taxon>
        <taxon>Clostridia</taxon>
        <taxon>Peptostreptococcales</taxon>
        <taxon>Filifactoraceae</taxon>
        <taxon>Peptoanaerobacter</taxon>
    </lineage>
</organism>
<proteinExistence type="predicted"/>
<dbReference type="EMBL" id="ALNK01000021">
    <property type="protein sequence ID" value="EJU22514.1"/>
    <property type="molecule type" value="Genomic_DNA"/>
</dbReference>
<name>J5UH65_9FIRM</name>
<reference evidence="2 3" key="1">
    <citation type="submission" date="2012-07" db="EMBL/GenBank/DDBJ databases">
        <authorList>
            <person name="Durkin A.S."/>
            <person name="McCorrison J."/>
            <person name="Torralba M."/>
            <person name="Gillis M."/>
            <person name="Methe B."/>
            <person name="Sutton G."/>
            <person name="Nelson K.E."/>
        </authorList>
    </citation>
    <scope>NUCLEOTIDE SEQUENCE [LARGE SCALE GENOMIC DNA]</scope>
    <source>
        <strain evidence="2 3">OBRC8</strain>
    </source>
</reference>
<accession>J5UH65</accession>
<dbReference type="InterPro" id="IPR046655">
    <property type="entry name" value="DUF6673"/>
</dbReference>
<comment type="caution">
    <text evidence="2">The sequence shown here is derived from an EMBL/GenBank/DDBJ whole genome shotgun (WGS) entry which is preliminary data.</text>
</comment>
<evidence type="ECO:0000259" key="1">
    <source>
        <dbReference type="Pfam" id="PF20378"/>
    </source>
</evidence>
<evidence type="ECO:0000313" key="2">
    <source>
        <dbReference type="EMBL" id="EJU22514.1"/>
    </source>
</evidence>
<sequence length="118" mass="13615">MAFKFRDNAVNLDFDGKEFTLDPFDNDTLTKIEEVGIKASEISESLKDKPAKEQLTEMMDFMCESIDSILGKGAIKDIFGKRKIRFCDLLDIFSYIADEMKKGRDTIVDRYSPERLKK</sequence>
<gene>
    <name evidence="2" type="ORF">HMPREF1143_1758</name>
</gene>
<protein>
    <recommendedName>
        <fullName evidence="1">DUF6673 domain-containing protein</fullName>
    </recommendedName>
</protein>
<evidence type="ECO:0000313" key="3">
    <source>
        <dbReference type="Proteomes" id="UP000005244"/>
    </source>
</evidence>
<dbReference type="AlphaFoldDB" id="J5UH65"/>
<dbReference type="Pfam" id="PF20378">
    <property type="entry name" value="DUF6673"/>
    <property type="match status" value="1"/>
</dbReference>
<dbReference type="Proteomes" id="UP000005244">
    <property type="component" value="Unassembled WGS sequence"/>
</dbReference>
<feature type="domain" description="DUF6673" evidence="1">
    <location>
        <begin position="20"/>
        <end position="117"/>
    </location>
</feature>